<name>A0ABS5FT47_9BRAD</name>
<dbReference type="EMBL" id="JAFCJH010000047">
    <property type="protein sequence ID" value="MBR0800030.1"/>
    <property type="molecule type" value="Genomic_DNA"/>
</dbReference>
<proteinExistence type="predicted"/>
<evidence type="ECO:0008006" key="4">
    <source>
        <dbReference type="Google" id="ProtNLM"/>
    </source>
</evidence>
<dbReference type="Gene3D" id="1.10.150.20">
    <property type="entry name" value="5' to 3' exonuclease, C-terminal subdomain"/>
    <property type="match status" value="1"/>
</dbReference>
<evidence type="ECO:0000313" key="2">
    <source>
        <dbReference type="EMBL" id="MBR0800030.1"/>
    </source>
</evidence>
<sequence>MIEETAGHAESAEGGAEPSSGLSVRAMNVLKELAVELIGDTPPKVGWVPPERLLRKLTARHLATARNCGPQTMVEIIEWARSHGVLIEPPHHAGKSLSQIWRDLIERASTGKLTKGEITEALEKSIRRKSARIPVAFQIVLLKLLSSSYDQWPSP</sequence>
<evidence type="ECO:0000256" key="1">
    <source>
        <dbReference type="SAM" id="MobiDB-lite"/>
    </source>
</evidence>
<dbReference type="Proteomes" id="UP001315278">
    <property type="component" value="Unassembled WGS sequence"/>
</dbReference>
<accession>A0ABS5FT47</accession>
<keyword evidence="3" id="KW-1185">Reference proteome</keyword>
<feature type="region of interest" description="Disordered" evidence="1">
    <location>
        <begin position="1"/>
        <end position="20"/>
    </location>
</feature>
<comment type="caution">
    <text evidence="2">The sequence shown here is derived from an EMBL/GenBank/DDBJ whole genome shotgun (WGS) entry which is preliminary data.</text>
</comment>
<gene>
    <name evidence="2" type="ORF">JQ615_32155</name>
</gene>
<organism evidence="2 3">
    <name type="scientific">Bradyrhizobium jicamae</name>
    <dbReference type="NCBI Taxonomy" id="280332"/>
    <lineage>
        <taxon>Bacteria</taxon>
        <taxon>Pseudomonadati</taxon>
        <taxon>Pseudomonadota</taxon>
        <taxon>Alphaproteobacteria</taxon>
        <taxon>Hyphomicrobiales</taxon>
        <taxon>Nitrobacteraceae</taxon>
        <taxon>Bradyrhizobium</taxon>
    </lineage>
</organism>
<reference evidence="3" key="1">
    <citation type="journal article" date="2021" name="ISME J.">
        <title>Evolutionary origin and ecological implication of a unique nif island in free-living Bradyrhizobium lineages.</title>
        <authorList>
            <person name="Tao J."/>
        </authorList>
    </citation>
    <scope>NUCLEOTIDE SEQUENCE [LARGE SCALE GENOMIC DNA]</scope>
    <source>
        <strain evidence="3">SZCCT0434</strain>
    </source>
</reference>
<protein>
    <recommendedName>
        <fullName evidence="4">DUF4332 domain-containing protein</fullName>
    </recommendedName>
</protein>
<feature type="compositionally biased region" description="Basic and acidic residues" evidence="1">
    <location>
        <begin position="1"/>
        <end position="11"/>
    </location>
</feature>
<evidence type="ECO:0000313" key="3">
    <source>
        <dbReference type="Proteomes" id="UP001315278"/>
    </source>
</evidence>
<dbReference type="RefSeq" id="WP_212392750.1">
    <property type="nucleotide sequence ID" value="NZ_JAFCJH010000047.1"/>
</dbReference>